<dbReference type="NCBIfam" id="TIGR01460">
    <property type="entry name" value="HAD-SF-IIA"/>
    <property type="match status" value="1"/>
</dbReference>
<keyword evidence="1" id="KW-0479">Metal-binding</keyword>
<dbReference type="Gene3D" id="3.40.50.1000">
    <property type="entry name" value="HAD superfamily/HAD-like"/>
    <property type="match status" value="2"/>
</dbReference>
<keyword evidence="2" id="KW-0378">Hydrolase</keyword>
<dbReference type="Proteomes" id="UP000830167">
    <property type="component" value="Chromosome"/>
</dbReference>
<sequence length="268" mass="29440">MNYRLIVFDLDGTLYRGDRVIPDAPEFVQMIKEYGCSCIFLTNNSSKTPAQVTVKLNKMGIPATAAEVYTSSMATAAFIEEQTQKQKCAPTVYAIGEEGLLQALTDIHAELTSEHPQFVVIGIDRQFNYDKLRIASQYVQDGALLIGTNADRALPSEDRLLPGAGSLMQSVSAATGRQPIWIGKPSLTIVEYALKAWRMHRPTLTIEKSEILMIGDNIETDIAAAHAYGVDSALVLSGFSNVSDLSSCKQKPKFVAKTLMELQRQLFS</sequence>
<dbReference type="InterPro" id="IPR023214">
    <property type="entry name" value="HAD_sf"/>
</dbReference>
<dbReference type="InterPro" id="IPR036412">
    <property type="entry name" value="HAD-like_sf"/>
</dbReference>
<dbReference type="EMBL" id="CP089291">
    <property type="protein sequence ID" value="UOF90383.1"/>
    <property type="molecule type" value="Genomic_DNA"/>
</dbReference>
<proteinExistence type="inferred from homology"/>
<dbReference type="Pfam" id="PF13344">
    <property type="entry name" value="Hydrolase_6"/>
    <property type="match status" value="1"/>
</dbReference>
<dbReference type="RefSeq" id="WP_347437077.1">
    <property type="nucleotide sequence ID" value="NZ_CP089291.1"/>
</dbReference>
<evidence type="ECO:0000256" key="1">
    <source>
        <dbReference type="PIRNR" id="PIRNR000915"/>
    </source>
</evidence>
<dbReference type="EC" id="3.1.3.-" evidence="1"/>
<name>A0ABY4CJ09_9BACL</name>
<evidence type="ECO:0000313" key="2">
    <source>
        <dbReference type="EMBL" id="UOF90383.1"/>
    </source>
</evidence>
<reference evidence="2" key="1">
    <citation type="submission" date="2021-12" db="EMBL/GenBank/DDBJ databases">
        <title>Alicyclobacillaceae gen. nov., sp. nov., isolated from chalcocite enrichment system.</title>
        <authorList>
            <person name="Jiang Z."/>
        </authorList>
    </citation>
    <scope>NUCLEOTIDE SEQUENCE</scope>
    <source>
        <strain evidence="2">MYW30-H2</strain>
    </source>
</reference>
<evidence type="ECO:0000313" key="3">
    <source>
        <dbReference type="Proteomes" id="UP000830167"/>
    </source>
</evidence>
<dbReference type="PANTHER" id="PTHR19288:SF46">
    <property type="entry name" value="HALOACID DEHALOGENASE-LIKE HYDROLASE DOMAIN-CONTAINING PROTEIN 2"/>
    <property type="match status" value="1"/>
</dbReference>
<organism evidence="2 3">
    <name type="scientific">Fodinisporobacter ferrooxydans</name>
    <dbReference type="NCBI Taxonomy" id="2901836"/>
    <lineage>
        <taxon>Bacteria</taxon>
        <taxon>Bacillati</taxon>
        <taxon>Bacillota</taxon>
        <taxon>Bacilli</taxon>
        <taxon>Bacillales</taxon>
        <taxon>Alicyclobacillaceae</taxon>
        <taxon>Fodinisporobacter</taxon>
    </lineage>
</organism>
<keyword evidence="3" id="KW-1185">Reference proteome</keyword>
<comment type="cofactor">
    <cofactor evidence="1">
        <name>Mg(2+)</name>
        <dbReference type="ChEBI" id="CHEBI:18420"/>
    </cofactor>
</comment>
<gene>
    <name evidence="2" type="ORF">LSG31_21420</name>
</gene>
<dbReference type="Pfam" id="PF13242">
    <property type="entry name" value="Hydrolase_like"/>
    <property type="match status" value="1"/>
</dbReference>
<comment type="function">
    <text evidence="1">Catalyzes the dephosphorylation of 2-6 carbon acid sugars in vitro.</text>
</comment>
<protein>
    <recommendedName>
        <fullName evidence="1">Acid sugar phosphatase</fullName>
        <ecNumber evidence="1">3.1.3.-</ecNumber>
    </recommendedName>
</protein>
<dbReference type="InterPro" id="IPR006357">
    <property type="entry name" value="HAD-SF_hydro_IIA"/>
</dbReference>
<dbReference type="PIRSF" id="PIRSF000915">
    <property type="entry name" value="PGP-type_phosphatase"/>
    <property type="match status" value="1"/>
</dbReference>
<dbReference type="GO" id="GO:0016787">
    <property type="term" value="F:hydrolase activity"/>
    <property type="evidence" value="ECO:0007669"/>
    <property type="project" value="UniProtKB-KW"/>
</dbReference>
<dbReference type="SUPFAM" id="SSF56784">
    <property type="entry name" value="HAD-like"/>
    <property type="match status" value="1"/>
</dbReference>
<accession>A0ABY4CJ09</accession>
<dbReference type="PANTHER" id="PTHR19288">
    <property type="entry name" value="4-NITROPHENYLPHOSPHATASE-RELATED"/>
    <property type="match status" value="1"/>
</dbReference>
<comment type="similarity">
    <text evidence="1">Belongs to the HAD-like hydrolase superfamily. NagD family.</text>
</comment>
<keyword evidence="1" id="KW-0460">Magnesium</keyword>